<keyword evidence="3" id="KW-0393">Immunoglobulin domain</keyword>
<evidence type="ECO:0000256" key="2">
    <source>
        <dbReference type="ARBA" id="ARBA00023180"/>
    </source>
</evidence>
<comment type="similarity">
    <text evidence="4">Belongs to the immunoglobulin superfamily. CEA family.</text>
</comment>
<sequence>MQSSSTPAHRGCVTWQGRLLAVLLLTFWNLHIAAQLTVESVPPNGIQGKDILLLVSNLPANRLGYVWYKGDRVEPKLQIVSYIINTSEITPGTVYSGQEKIYADGSLLFQNATPEDTGYYTLQVIKRTLLTEVGTGQLHVYKPVSKSSIRVSIGHKDPNQGKKGPHGPDLLHKQHQDLHPVVLQ</sequence>
<evidence type="ECO:0000256" key="1">
    <source>
        <dbReference type="ARBA" id="ARBA00022729"/>
    </source>
</evidence>
<organism evidence="8">
    <name type="scientific">Equus caballus</name>
    <name type="common">Horse</name>
    <dbReference type="NCBI Taxonomy" id="9796"/>
    <lineage>
        <taxon>Eukaryota</taxon>
        <taxon>Metazoa</taxon>
        <taxon>Chordata</taxon>
        <taxon>Craniata</taxon>
        <taxon>Vertebrata</taxon>
        <taxon>Euteleostomi</taxon>
        <taxon>Mammalia</taxon>
        <taxon>Eutheria</taxon>
        <taxon>Laurasiatheria</taxon>
        <taxon>Perissodactyla</taxon>
        <taxon>Equidae</taxon>
        <taxon>Equus</taxon>
    </lineage>
</organism>
<dbReference type="CDD" id="cd05774">
    <property type="entry name" value="IgV_CEACAM_D1"/>
    <property type="match status" value="1"/>
</dbReference>
<evidence type="ECO:0000256" key="3">
    <source>
        <dbReference type="ARBA" id="ARBA00023319"/>
    </source>
</evidence>
<dbReference type="Pfam" id="PF07686">
    <property type="entry name" value="V-set"/>
    <property type="match status" value="1"/>
</dbReference>
<dbReference type="EMBL" id="KT124641">
    <property type="protein sequence ID" value="ANP39124.1"/>
    <property type="molecule type" value="mRNA"/>
</dbReference>
<evidence type="ECO:0000313" key="8">
    <source>
        <dbReference type="EMBL" id="ANP39124.1"/>
    </source>
</evidence>
<evidence type="ECO:0000256" key="4">
    <source>
        <dbReference type="ARBA" id="ARBA00038222"/>
    </source>
</evidence>
<protein>
    <submittedName>
        <fullName evidence="8">CEACAM46b</fullName>
    </submittedName>
</protein>
<name>A0A1B0ZXP5_HORSE</name>
<accession>A0A1B0ZXP5</accession>
<reference evidence="8" key="1">
    <citation type="journal article" date="2016" name="Reproduction">
        <title>Convergent evolution of pregnancy-specific glycoproteins in human and horse.</title>
        <authorList>
            <person name="Aleksic D."/>
            <person name="Blaschke L."/>
            <person name="Missbach S."/>
            <person name="Hanske J."/>
            <person name="Weiss W."/>
            <person name="Handler J."/>
            <person name="Zimmermann W."/>
            <person name="Cabrera-Sharp V."/>
            <person name="Read J.E."/>
            <person name="de Mestre A.M."/>
            <person name="O'Riordan R."/>
            <person name="Moore T."/>
            <person name="Kammerer R."/>
        </authorList>
    </citation>
    <scope>NUCLEOTIDE SEQUENCE</scope>
</reference>
<feature type="domain" description="Immunoglobulin V-set" evidence="7">
    <location>
        <begin position="42"/>
        <end position="140"/>
    </location>
</feature>
<dbReference type="InterPro" id="IPR013106">
    <property type="entry name" value="Ig_V-set"/>
</dbReference>
<evidence type="ECO:0000256" key="6">
    <source>
        <dbReference type="SAM" id="SignalP"/>
    </source>
</evidence>
<dbReference type="Gene3D" id="2.60.40.10">
    <property type="entry name" value="Immunoglobulins"/>
    <property type="match status" value="1"/>
</dbReference>
<feature type="signal peptide" evidence="6">
    <location>
        <begin position="1"/>
        <end position="35"/>
    </location>
</feature>
<feature type="chain" id="PRO_5008518191" evidence="6">
    <location>
        <begin position="36"/>
        <end position="184"/>
    </location>
</feature>
<dbReference type="AlphaFoldDB" id="A0A1B0ZXP5"/>
<dbReference type="FunFam" id="2.60.40.10:FF:000340">
    <property type="entry name" value="Carcinoembryonic antigen-related cell adhesion molecule 1"/>
    <property type="match status" value="1"/>
</dbReference>
<evidence type="ECO:0000259" key="7">
    <source>
        <dbReference type="Pfam" id="PF07686"/>
    </source>
</evidence>
<dbReference type="PANTHER" id="PTHR44427">
    <property type="entry name" value="CARCINOEMBRYONIC ANTIGEN-RELATED CELL ADHESION MOLECULE 19"/>
    <property type="match status" value="1"/>
</dbReference>
<evidence type="ECO:0000256" key="5">
    <source>
        <dbReference type="SAM" id="MobiDB-lite"/>
    </source>
</evidence>
<keyword evidence="2" id="KW-0325">Glycoprotein</keyword>
<feature type="region of interest" description="Disordered" evidence="5">
    <location>
        <begin position="151"/>
        <end position="176"/>
    </location>
</feature>
<dbReference type="InterPro" id="IPR036179">
    <property type="entry name" value="Ig-like_dom_sf"/>
</dbReference>
<dbReference type="SUPFAM" id="SSF48726">
    <property type="entry name" value="Immunoglobulin"/>
    <property type="match status" value="1"/>
</dbReference>
<proteinExistence type="evidence at transcript level"/>
<dbReference type="InterPro" id="IPR013783">
    <property type="entry name" value="Ig-like_fold"/>
</dbReference>
<dbReference type="InterPro" id="IPR050831">
    <property type="entry name" value="CEA_cell_adhesion"/>
</dbReference>
<dbReference type="PANTHER" id="PTHR44427:SF1">
    <property type="entry name" value="CARCINOEMBRYONIC ANTIGEN-RELATED CELL ADHESION MOLECULE 1"/>
    <property type="match status" value="1"/>
</dbReference>
<keyword evidence="1 6" id="KW-0732">Signal</keyword>